<protein>
    <recommendedName>
        <fullName evidence="3">Nucleoside 2-deoxyribosyltransferase</fullName>
    </recommendedName>
</protein>
<dbReference type="Gene3D" id="3.40.50.450">
    <property type="match status" value="1"/>
</dbReference>
<dbReference type="RefSeq" id="WP_071563916.1">
    <property type="nucleotide sequence ID" value="NZ_FQNS01000123.1"/>
</dbReference>
<sequence>MFKNNIYLSSGMFNADTNLYNACLAKYLESKKHRCYLPQRDGLSVAKLNSYLQKHYPKIANEVSCYIPYYFDLGCGMRDAIAVVANMDDPVDIGMTVEVSYASIVNLPVVGVRTDIKSPFGNVNDLISINPFPVMQCDVYLATQPFNGEYKDIMHHLDNIFDTIEASVDQLIKIKSNNMTHSKNPVIINILKASEILFDGIKDIHTEAAIEKVVKRYLAHKEFFDSIVPKAIPEL</sequence>
<comment type="caution">
    <text evidence="1">The sequence shown here is derived from an EMBL/GenBank/DDBJ whole genome shotgun (WGS) entry which is preliminary data.</text>
</comment>
<dbReference type="AlphaFoldDB" id="A0A1J5ULA2"/>
<reference evidence="2" key="1">
    <citation type="submission" date="2016-09" db="EMBL/GenBank/DDBJ databases">
        <title>Genome Sequence of Bathymodiolus thermophilus sulfur-oxidizing gill endosymbiont.</title>
        <authorList>
            <person name="Ponnudurai R."/>
            <person name="Kleiner M."/>
            <person name="Sayavedra L."/>
            <person name="Thuermer A."/>
            <person name="Felbeck H."/>
            <person name="Schlueter R."/>
            <person name="Schweder T."/>
            <person name="Markert S."/>
        </authorList>
    </citation>
    <scope>NUCLEOTIDE SEQUENCE [LARGE SCALE GENOMIC DNA]</scope>
    <source>
        <strain evidence="2">BAT/CrabSpa'14</strain>
    </source>
</reference>
<proteinExistence type="predicted"/>
<name>A0A1J5ULA2_9GAMM</name>
<evidence type="ECO:0000313" key="1">
    <source>
        <dbReference type="EMBL" id="OIR25031.1"/>
    </source>
</evidence>
<dbReference type="EMBL" id="MIQH01000431">
    <property type="protein sequence ID" value="OIR25031.1"/>
    <property type="molecule type" value="Genomic_DNA"/>
</dbReference>
<organism evidence="1 2">
    <name type="scientific">Bathymodiolus thermophilus thioautotrophic gill symbiont</name>
    <dbReference type="NCBI Taxonomy" id="2360"/>
    <lineage>
        <taxon>Bacteria</taxon>
        <taxon>Pseudomonadati</taxon>
        <taxon>Pseudomonadota</taxon>
        <taxon>Gammaproteobacteria</taxon>
        <taxon>sulfur-oxidizing symbionts</taxon>
    </lineage>
</organism>
<gene>
    <name evidence="1" type="ORF">BGC33_12480</name>
</gene>
<dbReference type="Proteomes" id="UP000182798">
    <property type="component" value="Unassembled WGS sequence"/>
</dbReference>
<dbReference type="OrthoDB" id="397706at2"/>
<evidence type="ECO:0000313" key="2">
    <source>
        <dbReference type="Proteomes" id="UP000182798"/>
    </source>
</evidence>
<evidence type="ECO:0008006" key="3">
    <source>
        <dbReference type="Google" id="ProtNLM"/>
    </source>
</evidence>
<dbReference type="SUPFAM" id="SSF52309">
    <property type="entry name" value="N-(deoxy)ribosyltransferase-like"/>
    <property type="match status" value="1"/>
</dbReference>
<accession>A0A1J5ULA2</accession>